<feature type="compositionally biased region" description="Polar residues" evidence="1">
    <location>
        <begin position="343"/>
        <end position="361"/>
    </location>
</feature>
<dbReference type="GO" id="GO:0016853">
    <property type="term" value="F:isomerase activity"/>
    <property type="evidence" value="ECO:0007669"/>
    <property type="project" value="UniProtKB-KW"/>
</dbReference>
<evidence type="ECO:0000313" key="2">
    <source>
        <dbReference type="EMBL" id="QBK90910.1"/>
    </source>
</evidence>
<keyword evidence="2" id="KW-0413">Isomerase</keyword>
<feature type="compositionally biased region" description="Basic and acidic residues" evidence="1">
    <location>
        <begin position="297"/>
        <end position="306"/>
    </location>
</feature>
<feature type="compositionally biased region" description="Low complexity" evidence="1">
    <location>
        <begin position="419"/>
        <end position="433"/>
    </location>
</feature>
<name>A0A481Z748_9VIRU</name>
<sequence>MNTQKANTGEQKVVDYSYQSFKGENIMLMPANPKTYLKDKGEQGKYQEVPILCNYGTPEKPYAEKGWSIEYSCGVWTDGLRTSEKEYTKKMKNGDIEKHKIVTYQAKVTFDQRETKQMDLVRKLDEGHLAIARVLLEKQYNGGLGIRGLDCATNFKAENTGLKRLVYYPRDNKTNEVTPGINFSQFLNLRGTPNSERHTIFIGLDGQEVPWEILMKCDFFWIPMVTHSHLYSSNNGTVSIQHKVGSGIVLKLKPRDGAEKQNQTLKRLQTMDPKASSDFAAQIAALTNLNSQDFSDQDEKSKDEKSVNPSADPPKEQESNQPAPIDKLQGMASGGQYSPPLEQGQQGIQSDPQGKPDTNIQIPAAGQQYAQNTTPQQGQQNTTPQQGQQYTVAAGQQYAQNTTPQQGQQYTAAPNTAPQQGQQYTVSQQGQQYNPNTAAHIPIIPPPSQQYQVNNSTPSIPQNQQPYSQGPPSLPGGIPGVPSVGAPQIRLPIDQ</sequence>
<dbReference type="EMBL" id="MK500502">
    <property type="protein sequence ID" value="QBK90910.1"/>
    <property type="molecule type" value="Genomic_DNA"/>
</dbReference>
<organism evidence="2">
    <name type="scientific">Pithovirus LCPAC201</name>
    <dbReference type="NCBI Taxonomy" id="2506591"/>
    <lineage>
        <taxon>Viruses</taxon>
        <taxon>Pithoviruses</taxon>
    </lineage>
</organism>
<evidence type="ECO:0000256" key="1">
    <source>
        <dbReference type="SAM" id="MobiDB-lite"/>
    </source>
</evidence>
<feature type="compositionally biased region" description="Low complexity" evidence="1">
    <location>
        <begin position="367"/>
        <end position="391"/>
    </location>
</feature>
<gene>
    <name evidence="2" type="ORF">LCPAC201_02110</name>
</gene>
<feature type="region of interest" description="Disordered" evidence="1">
    <location>
        <begin position="289"/>
        <end position="495"/>
    </location>
</feature>
<proteinExistence type="predicted"/>
<accession>A0A481Z748</accession>
<feature type="compositionally biased region" description="Polar residues" evidence="1">
    <location>
        <begin position="397"/>
        <end position="418"/>
    </location>
</feature>
<protein>
    <submittedName>
        <fullName evidence="2">Topoisomerase II-associated protein</fullName>
    </submittedName>
</protein>
<feature type="compositionally biased region" description="Polar residues" evidence="1">
    <location>
        <begin position="449"/>
        <end position="471"/>
    </location>
</feature>
<reference evidence="2" key="1">
    <citation type="journal article" date="2019" name="MBio">
        <title>Virus Genomes from Deep Sea Sediments Expand the Ocean Megavirome and Support Independent Origins of Viral Gigantism.</title>
        <authorList>
            <person name="Backstrom D."/>
            <person name="Yutin N."/>
            <person name="Jorgensen S.L."/>
            <person name="Dharamshi J."/>
            <person name="Homa F."/>
            <person name="Zaremba-Niedwiedzka K."/>
            <person name="Spang A."/>
            <person name="Wolf Y.I."/>
            <person name="Koonin E.V."/>
            <person name="Ettema T.J."/>
        </authorList>
    </citation>
    <scope>NUCLEOTIDE SEQUENCE</scope>
</reference>